<feature type="binding site" evidence="8">
    <location>
        <position position="73"/>
    </location>
    <ligand>
        <name>Fe cation</name>
        <dbReference type="ChEBI" id="CHEBI:24875"/>
        <note>catalytic</note>
    </ligand>
</feature>
<evidence type="ECO:0000256" key="7">
    <source>
        <dbReference type="ARBA" id="ARBA00023004"/>
    </source>
</evidence>
<evidence type="ECO:0000256" key="2">
    <source>
        <dbReference type="ARBA" id="ARBA00002752"/>
    </source>
</evidence>
<feature type="binding site" evidence="8">
    <location>
        <position position="129"/>
    </location>
    <ligand>
        <name>Fe cation</name>
        <dbReference type="ChEBI" id="CHEBI:24875"/>
        <note>catalytic</note>
    </ligand>
</feature>
<feature type="region of interest" description="Disordered" evidence="9">
    <location>
        <begin position="1"/>
        <end position="20"/>
    </location>
</feature>
<dbReference type="GO" id="GO:0000334">
    <property type="term" value="F:3-hydroxyanthranilate 3,4-dioxygenase activity"/>
    <property type="evidence" value="ECO:0007669"/>
    <property type="project" value="UniProtKB-UniRule"/>
</dbReference>
<proteinExistence type="inferred from homology"/>
<dbReference type="GO" id="GO:0008198">
    <property type="term" value="F:ferrous iron binding"/>
    <property type="evidence" value="ECO:0007669"/>
    <property type="project" value="UniProtKB-UniRule"/>
</dbReference>
<dbReference type="Gene3D" id="2.60.120.10">
    <property type="entry name" value="Jelly Rolls"/>
    <property type="match status" value="1"/>
</dbReference>
<dbReference type="SUPFAM" id="SSF51182">
    <property type="entry name" value="RmlC-like cupins"/>
    <property type="match status" value="2"/>
</dbReference>
<dbReference type="AlphaFoldDB" id="A0A7R8XGF9"/>
<dbReference type="OrthoDB" id="204928at2759"/>
<keyword evidence="5 8" id="KW-0223">Dioxygenase</keyword>
<dbReference type="Pfam" id="PF06052">
    <property type="entry name" value="3-HAO"/>
    <property type="match status" value="2"/>
</dbReference>
<dbReference type="PANTHER" id="PTHR15497:SF1">
    <property type="entry name" value="3-HYDROXYANTHRANILATE 3,4-DIOXYGENASE"/>
    <property type="match status" value="1"/>
</dbReference>
<dbReference type="GO" id="GO:0006569">
    <property type="term" value="P:L-tryptophan catabolic process"/>
    <property type="evidence" value="ECO:0007669"/>
    <property type="project" value="UniProtKB-UniRule"/>
</dbReference>
<dbReference type="UniPathway" id="UPA00253">
    <property type="reaction ID" value="UER00330"/>
</dbReference>
<dbReference type="GO" id="GO:0043420">
    <property type="term" value="P:anthranilate metabolic process"/>
    <property type="evidence" value="ECO:0007669"/>
    <property type="project" value="UniProtKB-UniRule"/>
</dbReference>
<keyword evidence="6 8" id="KW-0560">Oxidoreductase</keyword>
<dbReference type="Proteomes" id="UP000677054">
    <property type="component" value="Unassembled WGS sequence"/>
</dbReference>
<keyword evidence="7 8" id="KW-0408">Iron</keyword>
<protein>
    <recommendedName>
        <fullName evidence="8">3-hydroxyanthranilate 3,4-dioxygenase</fullName>
        <ecNumber evidence="8">1.13.11.6</ecNumber>
    </recommendedName>
    <alternativeName>
        <fullName evidence="8">3-hydroxyanthranilate oxygenase</fullName>
        <shortName evidence="8">3-HAO</shortName>
    </alternativeName>
    <alternativeName>
        <fullName evidence="8">3-hydroxyanthranilic acid dioxygenase</fullName>
        <shortName evidence="8">HAD</shortName>
    </alternativeName>
</protein>
<evidence type="ECO:0000313" key="11">
    <source>
        <dbReference type="Proteomes" id="UP000677054"/>
    </source>
</evidence>
<dbReference type="HAMAP" id="MF_00825">
    <property type="entry name" value="3_HAO"/>
    <property type="match status" value="1"/>
</dbReference>
<comment type="function">
    <text evidence="2 8">Catalyzes the oxidative ring opening of 3-hydroxyanthranilate to 2-amino-3-carboxymuconate semialdehyde, which spontaneously cyclizes to quinolinate.</text>
</comment>
<name>A0A7R8XGF9_9CRUS</name>
<dbReference type="GO" id="GO:0034354">
    <property type="term" value="P:'de novo' NAD+ biosynthetic process from L-tryptophan"/>
    <property type="evidence" value="ECO:0007669"/>
    <property type="project" value="UniProtKB-UniRule"/>
</dbReference>
<dbReference type="InterPro" id="IPR011051">
    <property type="entry name" value="RmlC_Cupin_sf"/>
</dbReference>
<feature type="binding site" evidence="8">
    <location>
        <position position="143"/>
    </location>
    <ligand>
        <name>substrate</name>
    </ligand>
</feature>
<feature type="binding site" evidence="8">
    <location>
        <position position="67"/>
    </location>
    <ligand>
        <name>Fe cation</name>
        <dbReference type="ChEBI" id="CHEBI:24875"/>
        <note>catalytic</note>
    </ligand>
</feature>
<evidence type="ECO:0000256" key="4">
    <source>
        <dbReference type="ARBA" id="ARBA00022723"/>
    </source>
</evidence>
<dbReference type="InterPro" id="IPR010329">
    <property type="entry name" value="3hydroanth_dOase"/>
</dbReference>
<comment type="caution">
    <text evidence="8">Lacks conserved residue(s) required for the propagation of feature annotation.</text>
</comment>
<keyword evidence="11" id="KW-1185">Reference proteome</keyword>
<keyword evidence="3 8" id="KW-0662">Pyridine nucleotide biosynthesis</keyword>
<feature type="region of interest" description="Domain A (catalytic)" evidence="8">
    <location>
        <begin position="1"/>
        <end position="199"/>
    </location>
</feature>
<comment type="catalytic activity">
    <reaction evidence="8">
        <text>3-hydroxyanthranilate + O2 = (2Z,4Z)-2-amino-3-carboxymuconate 6-semialdehyde</text>
        <dbReference type="Rhea" id="RHEA:17953"/>
        <dbReference type="ChEBI" id="CHEBI:15379"/>
        <dbReference type="ChEBI" id="CHEBI:36559"/>
        <dbReference type="ChEBI" id="CHEBI:77612"/>
        <dbReference type="EC" id="1.13.11.6"/>
    </reaction>
</comment>
<feature type="binding site" evidence="8">
    <location>
        <position position="133"/>
    </location>
    <ligand>
        <name>substrate</name>
    </ligand>
</feature>
<dbReference type="PANTHER" id="PTHR15497">
    <property type="entry name" value="3-HYDROXYANTHRANILATE 3,4-DIOXYGENASE"/>
    <property type="match status" value="1"/>
</dbReference>
<accession>A0A7R8XGF9</accession>
<dbReference type="GO" id="GO:0005737">
    <property type="term" value="C:cytoplasm"/>
    <property type="evidence" value="ECO:0007669"/>
    <property type="project" value="UniProtKB-SubCell"/>
</dbReference>
<evidence type="ECO:0000256" key="8">
    <source>
        <dbReference type="HAMAP-Rule" id="MF_03019"/>
    </source>
</evidence>
<dbReference type="EC" id="1.13.11.6" evidence="8"/>
<evidence type="ECO:0000313" key="10">
    <source>
        <dbReference type="EMBL" id="CAD7246730.1"/>
    </source>
</evidence>
<evidence type="ECO:0000256" key="6">
    <source>
        <dbReference type="ARBA" id="ARBA00023002"/>
    </source>
</evidence>
<gene>
    <name evidence="10" type="ORF">DSTB1V02_LOCUS6576</name>
</gene>
<dbReference type="InterPro" id="IPR014710">
    <property type="entry name" value="RmlC-like_jellyroll"/>
</dbReference>
<feature type="binding site" evidence="8">
    <location>
        <position position="63"/>
    </location>
    <ligand>
        <name>O2</name>
        <dbReference type="ChEBI" id="CHEBI:15379"/>
    </ligand>
</feature>
<feature type="region of interest" description="Disordered" evidence="9">
    <location>
        <begin position="195"/>
        <end position="214"/>
    </location>
</feature>
<dbReference type="CDD" id="cd06123">
    <property type="entry name" value="cupin_HAO"/>
    <property type="match status" value="1"/>
</dbReference>
<keyword evidence="8" id="KW-0963">Cytoplasm</keyword>
<organism evidence="10">
    <name type="scientific">Darwinula stevensoni</name>
    <dbReference type="NCBI Taxonomy" id="69355"/>
    <lineage>
        <taxon>Eukaryota</taxon>
        <taxon>Metazoa</taxon>
        <taxon>Ecdysozoa</taxon>
        <taxon>Arthropoda</taxon>
        <taxon>Crustacea</taxon>
        <taxon>Oligostraca</taxon>
        <taxon>Ostracoda</taxon>
        <taxon>Podocopa</taxon>
        <taxon>Podocopida</taxon>
        <taxon>Darwinulocopina</taxon>
        <taxon>Darwinuloidea</taxon>
        <taxon>Darwinulidae</taxon>
        <taxon>Darwinula</taxon>
    </lineage>
</organism>
<comment type="pathway">
    <text evidence="8">Cofactor biosynthesis; NAD(+) biosynthesis; quinolinate from L-kynurenine: step 3/3.</text>
</comment>
<feature type="binding site" evidence="8">
    <location>
        <position position="73"/>
    </location>
    <ligand>
        <name>substrate</name>
    </ligand>
</feature>
<evidence type="ECO:0000256" key="1">
    <source>
        <dbReference type="ARBA" id="ARBA00001954"/>
    </source>
</evidence>
<reference evidence="10" key="1">
    <citation type="submission" date="2020-11" db="EMBL/GenBank/DDBJ databases">
        <authorList>
            <person name="Tran Van P."/>
        </authorList>
    </citation>
    <scope>NUCLEOTIDE SEQUENCE</scope>
</reference>
<feature type="region of interest" description="Domain B" evidence="8">
    <location>
        <begin position="199"/>
        <end position="322"/>
    </location>
</feature>
<comment type="cofactor">
    <cofactor evidence="1 8">
        <name>Fe(2+)</name>
        <dbReference type="ChEBI" id="CHEBI:29033"/>
    </cofactor>
</comment>
<sequence>MNARPRSVLTASSPRPRSMEKAYNRHKEWIEENSKFFLPPICNKMMHQDSQLKIFYVGGPNQREDFHLEEGEEFFYQREGDMVLRIMERGRFKDVKIKEGQVRHAVVCDKDVSGNVPLQVFMLPGRIPHSPQRWADTLGLVIERERLPEEKDGLRYFVNGTPSVLYERWFYCEDLGTQLGPLIQEFMDSKARKTGVSQDGDVLPSPPWQPDDQTRVEDPFYLQDWLAEHRDEIERNGKKRLFASSYASDIDVLGRGAHAGSCGRGDTWLYCIEGSASVRSGGEEQPMEADASLRIAAGTPWSADVREGGLVLSVVMDPTRKR</sequence>
<keyword evidence="4 8" id="KW-0479">Metal-binding</keyword>
<dbReference type="EMBL" id="LR900739">
    <property type="protein sequence ID" value="CAD7246730.1"/>
    <property type="molecule type" value="Genomic_DNA"/>
</dbReference>
<dbReference type="GO" id="GO:0019805">
    <property type="term" value="P:quinolinate biosynthetic process"/>
    <property type="evidence" value="ECO:0007669"/>
    <property type="project" value="UniProtKB-UniRule"/>
</dbReference>
<evidence type="ECO:0000256" key="9">
    <source>
        <dbReference type="SAM" id="MobiDB-lite"/>
    </source>
</evidence>
<dbReference type="EMBL" id="CAJPEV010001222">
    <property type="protein sequence ID" value="CAG0891442.1"/>
    <property type="molecule type" value="Genomic_DNA"/>
</dbReference>
<comment type="similarity">
    <text evidence="8">Belongs to the 3-HAO family.</text>
</comment>
<evidence type="ECO:0000256" key="3">
    <source>
        <dbReference type="ARBA" id="ARBA00022642"/>
    </source>
</evidence>
<evidence type="ECO:0000256" key="5">
    <source>
        <dbReference type="ARBA" id="ARBA00022964"/>
    </source>
</evidence>
<comment type="subcellular location">
    <subcellularLocation>
        <location evidence="8">Cytoplasm</location>
    </subcellularLocation>
</comment>